<dbReference type="EMBL" id="JBAMMX010000017">
    <property type="protein sequence ID" value="KAK6923940.1"/>
    <property type="molecule type" value="Genomic_DNA"/>
</dbReference>
<feature type="domain" description="VQ" evidence="2">
    <location>
        <begin position="63"/>
        <end position="88"/>
    </location>
</feature>
<dbReference type="InterPro" id="IPR039610">
    <property type="entry name" value="VQ29"/>
</dbReference>
<dbReference type="Proteomes" id="UP001370490">
    <property type="component" value="Unassembled WGS sequence"/>
</dbReference>
<dbReference type="Pfam" id="PF05678">
    <property type="entry name" value="VQ"/>
    <property type="match status" value="1"/>
</dbReference>
<reference evidence="3 4" key="1">
    <citation type="submission" date="2023-12" db="EMBL/GenBank/DDBJ databases">
        <title>A high-quality genome assembly for Dillenia turbinata (Dilleniales).</title>
        <authorList>
            <person name="Chanderbali A."/>
        </authorList>
    </citation>
    <scope>NUCLEOTIDE SEQUENCE [LARGE SCALE GENOMIC DNA]</scope>
    <source>
        <strain evidence="3">LSX21</strain>
        <tissue evidence="3">Leaf</tissue>
    </source>
</reference>
<protein>
    <submittedName>
        <fullName evidence="3">VQ protein</fullName>
    </submittedName>
</protein>
<evidence type="ECO:0000313" key="3">
    <source>
        <dbReference type="EMBL" id="KAK6923940.1"/>
    </source>
</evidence>
<evidence type="ECO:0000256" key="1">
    <source>
        <dbReference type="SAM" id="MobiDB-lite"/>
    </source>
</evidence>
<evidence type="ECO:0000259" key="2">
    <source>
        <dbReference type="Pfam" id="PF05678"/>
    </source>
</evidence>
<keyword evidence="4" id="KW-1185">Reference proteome</keyword>
<proteinExistence type="predicted"/>
<dbReference type="AlphaFoldDB" id="A0AAN8Z655"/>
<feature type="region of interest" description="Disordered" evidence="1">
    <location>
        <begin position="1"/>
        <end position="61"/>
    </location>
</feature>
<name>A0AAN8Z655_9MAGN</name>
<comment type="caution">
    <text evidence="3">The sequence shown here is derived from an EMBL/GenBank/DDBJ whole genome shotgun (WGS) entry which is preliminary data.</text>
</comment>
<dbReference type="InterPro" id="IPR008889">
    <property type="entry name" value="VQ"/>
</dbReference>
<evidence type="ECO:0000313" key="4">
    <source>
        <dbReference type="Proteomes" id="UP001370490"/>
    </source>
</evidence>
<gene>
    <name evidence="3" type="ORF">RJ641_010140</name>
</gene>
<dbReference type="PANTHER" id="PTHR34794">
    <property type="entry name" value="EXPRESSED PROTEIN"/>
    <property type="match status" value="1"/>
</dbReference>
<dbReference type="PANTHER" id="PTHR34794:SF1">
    <property type="entry name" value="OS10G0101800 PROTEIN"/>
    <property type="match status" value="1"/>
</dbReference>
<organism evidence="3 4">
    <name type="scientific">Dillenia turbinata</name>
    <dbReference type="NCBI Taxonomy" id="194707"/>
    <lineage>
        <taxon>Eukaryota</taxon>
        <taxon>Viridiplantae</taxon>
        <taxon>Streptophyta</taxon>
        <taxon>Embryophyta</taxon>
        <taxon>Tracheophyta</taxon>
        <taxon>Spermatophyta</taxon>
        <taxon>Magnoliopsida</taxon>
        <taxon>eudicotyledons</taxon>
        <taxon>Gunneridae</taxon>
        <taxon>Pentapetalae</taxon>
        <taxon>Dilleniales</taxon>
        <taxon>Dilleniaceae</taxon>
        <taxon>Dillenia</taxon>
    </lineage>
</organism>
<sequence length="184" mass="20174">MEGYSNYGFSSSTSSNSSSSMNFSVTPQDLSSKKQQPFKSSLHSIRKTNPMKPMKKPIAPLPPIPPKVYRVDSINFREVVQHLTGAPEFQAKRLQSVAPPPLNLAKNTPLSEGDVSKPLHTERTPLSAFYRELMSDSIETTKPVKYVDHSAMLGMSLSPSSFAWCSFPLLSPGALSSLQQSTVL</sequence>
<feature type="compositionally biased region" description="Low complexity" evidence="1">
    <location>
        <begin position="1"/>
        <end position="24"/>
    </location>
</feature>
<feature type="compositionally biased region" description="Polar residues" evidence="1">
    <location>
        <begin position="25"/>
        <end position="43"/>
    </location>
</feature>
<accession>A0AAN8Z655</accession>